<evidence type="ECO:0000313" key="3">
    <source>
        <dbReference type="Proteomes" id="UP001620626"/>
    </source>
</evidence>
<sequence>MLLDHTKVNFVINSQEKLLRIFKQISAIVDTFLDKLIVAKRVILSKYMKNLTDVPTSSRRELTHQNSFVISCDESDEKNVADQMEISDNDKMDDEYPDDKNGKEKNKAKILKNAEKAMKELNIRKKNVKCQKCNERAKILRMVQQIQKNNRKGIITIVQNYKNSNEQEFTEPNIIGTTIYCEQNKY</sequence>
<reference evidence="2 3" key="1">
    <citation type="submission" date="2024-10" db="EMBL/GenBank/DDBJ databases">
        <authorList>
            <person name="Kim D."/>
        </authorList>
    </citation>
    <scope>NUCLEOTIDE SEQUENCE [LARGE SCALE GENOMIC DNA]</scope>
    <source>
        <strain evidence="2">BH-2024</strain>
    </source>
</reference>
<name>A0ABD2MDD3_9BILA</name>
<dbReference type="Proteomes" id="UP001620626">
    <property type="component" value="Unassembled WGS sequence"/>
</dbReference>
<organism evidence="2 3">
    <name type="scientific">Heterodera trifolii</name>
    <dbReference type="NCBI Taxonomy" id="157864"/>
    <lineage>
        <taxon>Eukaryota</taxon>
        <taxon>Metazoa</taxon>
        <taxon>Ecdysozoa</taxon>
        <taxon>Nematoda</taxon>
        <taxon>Chromadorea</taxon>
        <taxon>Rhabditida</taxon>
        <taxon>Tylenchina</taxon>
        <taxon>Tylenchomorpha</taxon>
        <taxon>Tylenchoidea</taxon>
        <taxon>Heteroderidae</taxon>
        <taxon>Heteroderinae</taxon>
        <taxon>Heterodera</taxon>
    </lineage>
</organism>
<evidence type="ECO:0000256" key="1">
    <source>
        <dbReference type="SAM" id="MobiDB-lite"/>
    </source>
</evidence>
<feature type="region of interest" description="Disordered" evidence="1">
    <location>
        <begin position="83"/>
        <end position="103"/>
    </location>
</feature>
<comment type="caution">
    <text evidence="2">The sequence shown here is derived from an EMBL/GenBank/DDBJ whole genome shotgun (WGS) entry which is preliminary data.</text>
</comment>
<feature type="compositionally biased region" description="Acidic residues" evidence="1">
    <location>
        <begin position="85"/>
        <end position="97"/>
    </location>
</feature>
<protein>
    <submittedName>
        <fullName evidence="2">Uncharacterized protein</fullName>
    </submittedName>
</protein>
<dbReference type="EMBL" id="JBICBT010000030">
    <property type="protein sequence ID" value="KAL3125509.1"/>
    <property type="molecule type" value="Genomic_DNA"/>
</dbReference>
<evidence type="ECO:0000313" key="2">
    <source>
        <dbReference type="EMBL" id="KAL3125509.1"/>
    </source>
</evidence>
<dbReference type="AlphaFoldDB" id="A0ABD2MDD3"/>
<keyword evidence="3" id="KW-1185">Reference proteome</keyword>
<proteinExistence type="predicted"/>
<accession>A0ABD2MDD3</accession>
<gene>
    <name evidence="2" type="ORF">niasHT_004473</name>
</gene>